<feature type="chain" id="PRO_5019130315" evidence="1">
    <location>
        <begin position="21"/>
        <end position="144"/>
    </location>
</feature>
<keyword evidence="3" id="KW-1185">Reference proteome</keyword>
<evidence type="ECO:0000256" key="1">
    <source>
        <dbReference type="SAM" id="SignalP"/>
    </source>
</evidence>
<organism evidence="2 3">
    <name type="scientific">Mucilaginibacter gilvus</name>
    <dbReference type="NCBI Taxonomy" id="2305909"/>
    <lineage>
        <taxon>Bacteria</taxon>
        <taxon>Pseudomonadati</taxon>
        <taxon>Bacteroidota</taxon>
        <taxon>Sphingobacteriia</taxon>
        <taxon>Sphingobacteriales</taxon>
        <taxon>Sphingobacteriaceae</taxon>
        <taxon>Mucilaginibacter</taxon>
    </lineage>
</organism>
<dbReference type="PROSITE" id="PS51257">
    <property type="entry name" value="PROKAR_LIPOPROTEIN"/>
    <property type="match status" value="1"/>
</dbReference>
<dbReference type="Proteomes" id="UP000286701">
    <property type="component" value="Unassembled WGS sequence"/>
</dbReference>
<accession>A0A444MUN1</accession>
<feature type="signal peptide" evidence="1">
    <location>
        <begin position="1"/>
        <end position="20"/>
    </location>
</feature>
<dbReference type="OrthoDB" id="798998at2"/>
<evidence type="ECO:0000313" key="3">
    <source>
        <dbReference type="Proteomes" id="UP000286701"/>
    </source>
</evidence>
<keyword evidence="1" id="KW-0732">Signal</keyword>
<gene>
    <name evidence="2" type="ORF">EPL05_01835</name>
</gene>
<reference evidence="2 3" key="1">
    <citation type="submission" date="2019-01" db="EMBL/GenBank/DDBJ databases">
        <title>Mucilaginibacter antarcticum sp. nov., isolated from antarctic soil.</title>
        <authorList>
            <person name="Yan Y.-Q."/>
            <person name="Du Z.-J."/>
        </authorList>
    </citation>
    <scope>NUCLEOTIDE SEQUENCE [LARGE SCALE GENOMIC DNA]</scope>
    <source>
        <strain evidence="2 3">F01003</strain>
    </source>
</reference>
<protein>
    <submittedName>
        <fullName evidence="2">Uncharacterized protein</fullName>
    </submittedName>
</protein>
<name>A0A444MUN1_9SPHI</name>
<proteinExistence type="predicted"/>
<dbReference type="RefSeq" id="WP_128531803.1">
    <property type="nucleotide sequence ID" value="NZ_SBIW01000001.1"/>
</dbReference>
<evidence type="ECO:0000313" key="2">
    <source>
        <dbReference type="EMBL" id="RWY57297.1"/>
    </source>
</evidence>
<comment type="caution">
    <text evidence="2">The sequence shown here is derived from an EMBL/GenBank/DDBJ whole genome shotgun (WGS) entry which is preliminary data.</text>
</comment>
<dbReference type="AlphaFoldDB" id="A0A444MUN1"/>
<sequence>MIRTPLIKLIAFLAVVTSFAACSKKLKTDGCPTGQMCTMQFVTLSVNFVDKAGKAVTVKDVKVLNLRTNTAILAEGMSSMVNQAGSYVFVTDANKKQLSTEGDDLKITATNVATNKTASAILKISGGCNCHVSKVSGSDNIVFE</sequence>
<dbReference type="EMBL" id="SBIW01000001">
    <property type="protein sequence ID" value="RWY57297.1"/>
    <property type="molecule type" value="Genomic_DNA"/>
</dbReference>